<feature type="region of interest" description="Disordered" evidence="1">
    <location>
        <begin position="15"/>
        <end position="45"/>
    </location>
</feature>
<dbReference type="GO" id="GO:0006508">
    <property type="term" value="P:proteolysis"/>
    <property type="evidence" value="ECO:0007669"/>
    <property type="project" value="InterPro"/>
</dbReference>
<evidence type="ECO:0000256" key="1">
    <source>
        <dbReference type="SAM" id="MobiDB-lite"/>
    </source>
</evidence>
<dbReference type="SUPFAM" id="SSF140990">
    <property type="entry name" value="FtsH protease domain-like"/>
    <property type="match status" value="1"/>
</dbReference>
<accession>A0A9W7FVM2</accession>
<feature type="transmembrane region" description="Helical" evidence="2">
    <location>
        <begin position="117"/>
        <end position="143"/>
    </location>
</feature>
<feature type="transmembrane region" description="Helical" evidence="2">
    <location>
        <begin position="89"/>
        <end position="110"/>
    </location>
</feature>
<dbReference type="EMBL" id="BRXZ01008020">
    <property type="protein sequence ID" value="GMI19882.1"/>
    <property type="molecule type" value="Genomic_DNA"/>
</dbReference>
<name>A0A9W7FVM2_9STRA</name>
<dbReference type="GO" id="GO:0004222">
    <property type="term" value="F:metalloendopeptidase activity"/>
    <property type="evidence" value="ECO:0007669"/>
    <property type="project" value="InterPro"/>
</dbReference>
<dbReference type="OrthoDB" id="66620at2759"/>
<dbReference type="Proteomes" id="UP001165082">
    <property type="component" value="Unassembled WGS sequence"/>
</dbReference>
<evidence type="ECO:0000256" key="2">
    <source>
        <dbReference type="SAM" id="Phobius"/>
    </source>
</evidence>
<dbReference type="InterPro" id="IPR037219">
    <property type="entry name" value="Peptidase_M41-like"/>
</dbReference>
<dbReference type="GO" id="GO:0005524">
    <property type="term" value="F:ATP binding"/>
    <property type="evidence" value="ECO:0007669"/>
    <property type="project" value="InterPro"/>
</dbReference>
<evidence type="ECO:0000313" key="3">
    <source>
        <dbReference type="EMBL" id="GMI19882.1"/>
    </source>
</evidence>
<organism evidence="3 4">
    <name type="scientific">Triparma retinervis</name>
    <dbReference type="NCBI Taxonomy" id="2557542"/>
    <lineage>
        <taxon>Eukaryota</taxon>
        <taxon>Sar</taxon>
        <taxon>Stramenopiles</taxon>
        <taxon>Ochrophyta</taxon>
        <taxon>Bolidophyceae</taxon>
        <taxon>Parmales</taxon>
        <taxon>Triparmaceae</taxon>
        <taxon>Triparma</taxon>
    </lineage>
</organism>
<feature type="compositionally biased region" description="Basic and acidic residues" evidence="1">
    <location>
        <begin position="16"/>
        <end position="28"/>
    </location>
</feature>
<sequence length="302" mass="31644">MGNDDVEELLAAAAKLRKESEEAERAMGREPSTSTSTATPTKPTPITFSEASSLLESIDTLESRTSGLITGESLGVGGGDDVSLDDFKYATIGVTLVSSVLAILSGIVLPNNTGATLTYLFAVVPILWIAIGSSAPGILAGLIETVRSTKDDQDTKVRRVIAHEAAHLLVGYTVGLPVADYSVSDGEPRVEFGVPAGRELSYEDVSKVSVVAMAGSVGELAADFEVAKGGEGDLETLQTAMSSCEEFIGAAKQQDMTRWGALTSWGIIQGNKKAFEDVRKGMEEGKGIKELIARIEGGQTAN</sequence>
<dbReference type="PANTHER" id="PTHR33471:SF7">
    <property type="entry name" value="ATP-DEPENDENT ZINC METALLOPROTEASE-RELATED"/>
    <property type="match status" value="1"/>
</dbReference>
<dbReference type="AlphaFoldDB" id="A0A9W7FVM2"/>
<dbReference type="PANTHER" id="PTHR33471">
    <property type="entry name" value="ATP-DEPENDENT ZINC METALLOPROTEASE-RELATED"/>
    <property type="match status" value="1"/>
</dbReference>
<comment type="caution">
    <text evidence="3">The sequence shown here is derived from an EMBL/GenBank/DDBJ whole genome shotgun (WGS) entry which is preliminary data.</text>
</comment>
<feature type="compositionally biased region" description="Low complexity" evidence="1">
    <location>
        <begin position="31"/>
        <end position="45"/>
    </location>
</feature>
<reference evidence="3" key="1">
    <citation type="submission" date="2022-07" db="EMBL/GenBank/DDBJ databases">
        <title>Genome analysis of Parmales, a sister group of diatoms, reveals the evolutionary specialization of diatoms from phago-mixotrophs to photoautotrophs.</title>
        <authorList>
            <person name="Ban H."/>
            <person name="Sato S."/>
            <person name="Yoshikawa S."/>
            <person name="Kazumasa Y."/>
            <person name="Nakamura Y."/>
            <person name="Ichinomiya M."/>
            <person name="Saitoh K."/>
            <person name="Sato N."/>
            <person name="Blanc-Mathieu R."/>
            <person name="Endo H."/>
            <person name="Kuwata A."/>
            <person name="Ogata H."/>
        </authorList>
    </citation>
    <scope>NUCLEOTIDE SEQUENCE</scope>
</reference>
<proteinExistence type="predicted"/>
<protein>
    <submittedName>
        <fullName evidence="3">Uncharacterized protein</fullName>
    </submittedName>
</protein>
<keyword evidence="4" id="KW-1185">Reference proteome</keyword>
<keyword evidence="2" id="KW-1133">Transmembrane helix</keyword>
<gene>
    <name evidence="3" type="ORF">TrRE_jg10158</name>
</gene>
<dbReference type="GO" id="GO:0004176">
    <property type="term" value="F:ATP-dependent peptidase activity"/>
    <property type="evidence" value="ECO:0007669"/>
    <property type="project" value="InterPro"/>
</dbReference>
<keyword evidence="2" id="KW-0812">Transmembrane</keyword>
<keyword evidence="2" id="KW-0472">Membrane</keyword>
<evidence type="ECO:0000313" key="4">
    <source>
        <dbReference type="Proteomes" id="UP001165082"/>
    </source>
</evidence>